<comment type="caution">
    <text evidence="3">The sequence shown here is derived from an EMBL/GenBank/DDBJ whole genome shotgun (WGS) entry which is preliminary data.</text>
</comment>
<feature type="region of interest" description="Disordered" evidence="1">
    <location>
        <begin position="427"/>
        <end position="522"/>
    </location>
</feature>
<evidence type="ECO:0000313" key="4">
    <source>
        <dbReference type="Proteomes" id="UP000835052"/>
    </source>
</evidence>
<proteinExistence type="predicted"/>
<keyword evidence="4" id="KW-1185">Reference proteome</keyword>
<protein>
    <submittedName>
        <fullName evidence="3">Uncharacterized protein</fullName>
    </submittedName>
</protein>
<accession>A0A8S1GSE2</accession>
<feature type="region of interest" description="Disordered" evidence="1">
    <location>
        <begin position="692"/>
        <end position="729"/>
    </location>
</feature>
<evidence type="ECO:0000313" key="3">
    <source>
        <dbReference type="EMBL" id="CAD6185722.1"/>
    </source>
</evidence>
<keyword evidence="2" id="KW-0812">Transmembrane</keyword>
<dbReference type="AlphaFoldDB" id="A0A8S1GSE2"/>
<feature type="compositionally biased region" description="Basic and acidic residues" evidence="1">
    <location>
        <begin position="467"/>
        <end position="522"/>
    </location>
</feature>
<evidence type="ECO:0000256" key="1">
    <source>
        <dbReference type="SAM" id="MobiDB-lite"/>
    </source>
</evidence>
<keyword evidence="2" id="KW-1133">Transmembrane helix</keyword>
<keyword evidence="2" id="KW-0472">Membrane</keyword>
<feature type="transmembrane region" description="Helical" evidence="2">
    <location>
        <begin position="245"/>
        <end position="268"/>
    </location>
</feature>
<organism evidence="3 4">
    <name type="scientific">Caenorhabditis auriculariae</name>
    <dbReference type="NCBI Taxonomy" id="2777116"/>
    <lineage>
        <taxon>Eukaryota</taxon>
        <taxon>Metazoa</taxon>
        <taxon>Ecdysozoa</taxon>
        <taxon>Nematoda</taxon>
        <taxon>Chromadorea</taxon>
        <taxon>Rhabditida</taxon>
        <taxon>Rhabditina</taxon>
        <taxon>Rhabditomorpha</taxon>
        <taxon>Rhabditoidea</taxon>
        <taxon>Rhabditidae</taxon>
        <taxon>Peloderinae</taxon>
        <taxon>Caenorhabditis</taxon>
    </lineage>
</organism>
<dbReference type="Proteomes" id="UP000835052">
    <property type="component" value="Unassembled WGS sequence"/>
</dbReference>
<evidence type="ECO:0000256" key="2">
    <source>
        <dbReference type="SAM" id="Phobius"/>
    </source>
</evidence>
<dbReference type="EMBL" id="CAJGYM010000003">
    <property type="protein sequence ID" value="CAD6185722.1"/>
    <property type="molecule type" value="Genomic_DNA"/>
</dbReference>
<reference evidence="3" key="1">
    <citation type="submission" date="2020-10" db="EMBL/GenBank/DDBJ databases">
        <authorList>
            <person name="Kikuchi T."/>
        </authorList>
    </citation>
    <scope>NUCLEOTIDE SEQUENCE</scope>
    <source>
        <strain evidence="3">NKZ352</strain>
    </source>
</reference>
<sequence>MAFCVSNLPRLAAMGSSKARLKRQLVYVFGILFCAISRATVEGACCKRAMIAYSSGEAIPPECQDNSVTCTEEPTFLENPSSLRILDSFLKRATRTGSITILDNKNVEILISNLEEIVHNGQGPAIHLRNPQLTGKAFVKLNKITVPNPHMFCKKWDLLRLENNVTAEVRNRLETVANKTLAVCNTMTTPTPTSATVKTTASTNISLPSTSNDTAVNPSQCAQSVASAVASASQREKDCPSNKGLLIGGIVLVVVLLILLAISTFVAIRLYFFRKDEDADFAVYVSYITQLTNSMILLQSGRDGAMLNGYIFDGLQVKCSELAYLVKCYHTQATDRKKKFEVGKPLDPKTDFYSELFEKIPWNKKFGPCDKQDKTEEFIEAAQKFETVKKAHQAGKEFEPPKGTRIWSDLRLKNQELMDVVKLPEQQIVEKRPKPQLPEGPPKVLKKRQKGGGDPPSKAITSVVKNENSKKKETKKEDPKVEEKKKEDPKAEERKKEGSKAEEKRKEDPKAEEAKKGELKIGELDKQEGDTFSIFSLVMEELQNYCEVHAKVWKLLNLNANQVEIKLIERARYNCSYEIINDASPGYPQKLKWPLKECTPQQISSLAYNELKKLRASAKGNEKRLLELLEAEHMEKANLLHAEGLNYYYWFKKFVLVEQAILPGETIADASKRIYKSKERFTEINALLNPVHNAAHPNKKLPNPQKTQIPAAPKTSEEKHSKDKKSKKA</sequence>
<name>A0A8S1GSE2_9PELO</name>
<gene>
    <name evidence="3" type="ORF">CAUJ_LOCUS1641</name>
</gene>